<evidence type="ECO:0000256" key="3">
    <source>
        <dbReference type="ARBA" id="ARBA00022737"/>
    </source>
</evidence>
<feature type="domain" description="MADF" evidence="9">
    <location>
        <begin position="130"/>
        <end position="224"/>
    </location>
</feature>
<evidence type="ECO:0000256" key="5">
    <source>
        <dbReference type="ARBA" id="ARBA00022833"/>
    </source>
</evidence>
<accession>W8BD07</accession>
<proteinExistence type="evidence at transcript level"/>
<dbReference type="InterPro" id="IPR050888">
    <property type="entry name" value="ZnF_C2H2-type_TF"/>
</dbReference>
<dbReference type="FunFam" id="3.30.160.60:FF:000446">
    <property type="entry name" value="Zinc finger protein"/>
    <property type="match status" value="1"/>
</dbReference>
<dbReference type="KEGG" id="ccat:105664413"/>
<dbReference type="InterPro" id="IPR013087">
    <property type="entry name" value="Znf_C2H2_type"/>
</dbReference>
<keyword evidence="4 7" id="KW-0863">Zinc-finger</keyword>
<evidence type="ECO:0000259" key="8">
    <source>
        <dbReference type="PROSITE" id="PS50157"/>
    </source>
</evidence>
<dbReference type="FunFam" id="3.30.160.60:FF:000072">
    <property type="entry name" value="zinc finger protein 143 isoform X1"/>
    <property type="match status" value="1"/>
</dbReference>
<evidence type="ECO:0000256" key="7">
    <source>
        <dbReference type="PROSITE-ProRule" id="PRU00042"/>
    </source>
</evidence>
<dbReference type="Gene3D" id="3.30.160.60">
    <property type="entry name" value="Classic Zinc Finger"/>
    <property type="match status" value="5"/>
</dbReference>
<dbReference type="SMART" id="SM00595">
    <property type="entry name" value="MADF"/>
    <property type="match status" value="2"/>
</dbReference>
<comment type="subcellular location">
    <subcellularLocation>
        <location evidence="1">Nucleus</location>
    </subcellularLocation>
</comment>
<evidence type="ECO:0000256" key="4">
    <source>
        <dbReference type="ARBA" id="ARBA00022771"/>
    </source>
</evidence>
<dbReference type="OrthoDB" id="427030at2759"/>
<evidence type="ECO:0000256" key="2">
    <source>
        <dbReference type="ARBA" id="ARBA00022723"/>
    </source>
</evidence>
<keyword evidence="6" id="KW-0539">Nucleus</keyword>
<dbReference type="GeneID" id="105664413"/>
<dbReference type="Pfam" id="PF10545">
    <property type="entry name" value="MADF_DNA_bdg"/>
    <property type="match status" value="2"/>
</dbReference>
<keyword evidence="2" id="KW-0479">Metal-binding</keyword>
<dbReference type="InterPro" id="IPR036236">
    <property type="entry name" value="Znf_C2H2_sf"/>
</dbReference>
<dbReference type="PROSITE" id="PS50157">
    <property type="entry name" value="ZINC_FINGER_C2H2_2"/>
    <property type="match status" value="6"/>
</dbReference>
<protein>
    <submittedName>
        <fullName evidence="10">Zinc finger protein 26</fullName>
    </submittedName>
</protein>
<feature type="domain" description="C2H2-type" evidence="8">
    <location>
        <begin position="379"/>
        <end position="406"/>
    </location>
</feature>
<dbReference type="PROSITE" id="PS00028">
    <property type="entry name" value="ZINC_FINGER_C2H2_1"/>
    <property type="match status" value="7"/>
</dbReference>
<feature type="domain" description="C2H2-type" evidence="8">
    <location>
        <begin position="463"/>
        <end position="490"/>
    </location>
</feature>
<keyword evidence="3" id="KW-0677">Repeat</keyword>
<keyword evidence="5" id="KW-0862">Zinc</keyword>
<sequence>MELAEIVKSSLETCGEIKTSFSSGKEEFYLVCTFCDYIDFELDAFLTHINSEHRPNAEINILPEEIKDPLEANNSIDDELISIASNEACENYVPVEIEYSSSSEEAESIPEFNPDDAQFDEDNNKTFILALIREYKNHRLLWDCNDEDAKNRRKRDEAVEAIVDNLNKNLKTEVDCLIVKEQIRRLNCAVRRDLLNQKSSSSKKKKLQLPWYFDKLAFLKANNSCKKRDKRGMQEFRNEKPVLPFSDLTDAQTSELIKIYKSFSCLWDVYQVNYRFKNRREEAFKNMQDTIKSKMGLSFSIDQLQKRITAIRHACTQEKRRKMQCESVREPYKPICKYYSETKFLEDKVGPFQCTKCEALLRQFDSYRTHLATHGSVAFTCPLCDHGFKSVGNFTVHLRRHTREYQYECEVCKKQFAASTDFQVHMRHHTGEKPYFCDVCGQSYRTWTFFNSHMKRHQKRADHKCEICSKSFYEGVKLREHMKAHFNVRDKECDVCGKGFTSGKLLRQHKQIHTRKKKYVCKICEKSFAQYAGLSGHMKSHGTTLIKSIESKSEDVNRIFIDNIDNKAFSEAY</sequence>
<feature type="domain" description="MADF" evidence="9">
    <location>
        <begin position="255"/>
        <end position="350"/>
    </location>
</feature>
<dbReference type="Pfam" id="PF00096">
    <property type="entry name" value="zf-C2H2"/>
    <property type="match status" value="3"/>
</dbReference>
<organism evidence="10">
    <name type="scientific">Ceratitis capitata</name>
    <name type="common">Mediterranean fruit fly</name>
    <name type="synonym">Tephritis capitata</name>
    <dbReference type="NCBI Taxonomy" id="7213"/>
    <lineage>
        <taxon>Eukaryota</taxon>
        <taxon>Metazoa</taxon>
        <taxon>Ecdysozoa</taxon>
        <taxon>Arthropoda</taxon>
        <taxon>Hexapoda</taxon>
        <taxon>Insecta</taxon>
        <taxon>Pterygota</taxon>
        <taxon>Neoptera</taxon>
        <taxon>Endopterygota</taxon>
        <taxon>Diptera</taxon>
        <taxon>Brachycera</taxon>
        <taxon>Muscomorpha</taxon>
        <taxon>Tephritoidea</taxon>
        <taxon>Tephritidae</taxon>
        <taxon>Ceratitis</taxon>
        <taxon>Ceratitis</taxon>
    </lineage>
</organism>
<dbReference type="SUPFAM" id="SSF57667">
    <property type="entry name" value="beta-beta-alpha zinc fingers"/>
    <property type="match status" value="4"/>
</dbReference>
<dbReference type="Pfam" id="PF13912">
    <property type="entry name" value="zf-C2H2_6"/>
    <property type="match status" value="3"/>
</dbReference>
<feature type="domain" description="C2H2-type" evidence="8">
    <location>
        <begin position="491"/>
        <end position="518"/>
    </location>
</feature>
<dbReference type="PANTHER" id="PTHR24406">
    <property type="entry name" value="TRANSCRIPTIONAL REPRESSOR CTCFL-RELATED"/>
    <property type="match status" value="1"/>
</dbReference>
<dbReference type="InterPro" id="IPR006578">
    <property type="entry name" value="MADF-dom"/>
</dbReference>
<dbReference type="EMBL" id="GAMC01007390">
    <property type="protein sequence ID" value="JAB99165.1"/>
    <property type="molecule type" value="mRNA"/>
</dbReference>
<gene>
    <name evidence="10" type="primary">ZFP26</name>
</gene>
<dbReference type="GO" id="GO:0005634">
    <property type="term" value="C:nucleus"/>
    <property type="evidence" value="ECO:0007669"/>
    <property type="project" value="UniProtKB-SubCell"/>
</dbReference>
<dbReference type="AlphaFoldDB" id="W8BD07"/>
<reference evidence="10" key="2">
    <citation type="journal article" date="2014" name="BMC Genomics">
        <title>A genomic perspective to assessing quality of mass-reared SIT flies used in Mediterranean fruit fly (Ceratitis capitata) eradication in California.</title>
        <authorList>
            <person name="Calla B."/>
            <person name="Hall B."/>
            <person name="Hou S."/>
            <person name="Geib S.M."/>
        </authorList>
    </citation>
    <scope>NUCLEOTIDE SEQUENCE</scope>
</reference>
<feature type="domain" description="C2H2-type" evidence="8">
    <location>
        <begin position="407"/>
        <end position="434"/>
    </location>
</feature>
<evidence type="ECO:0000313" key="10">
    <source>
        <dbReference type="EMBL" id="JAB99165.1"/>
    </source>
</evidence>
<dbReference type="GO" id="GO:0008270">
    <property type="term" value="F:zinc ion binding"/>
    <property type="evidence" value="ECO:0007669"/>
    <property type="project" value="UniProtKB-KW"/>
</dbReference>
<feature type="domain" description="C2H2-type" evidence="8">
    <location>
        <begin position="519"/>
        <end position="541"/>
    </location>
</feature>
<evidence type="ECO:0000259" key="9">
    <source>
        <dbReference type="PROSITE" id="PS51029"/>
    </source>
</evidence>
<name>W8BD07_CERCA</name>
<evidence type="ECO:0000256" key="1">
    <source>
        <dbReference type="ARBA" id="ARBA00004123"/>
    </source>
</evidence>
<evidence type="ECO:0000256" key="6">
    <source>
        <dbReference type="ARBA" id="ARBA00023242"/>
    </source>
</evidence>
<reference evidence="10" key="1">
    <citation type="submission" date="2013-07" db="EMBL/GenBank/DDBJ databases">
        <authorList>
            <person name="Geib S."/>
        </authorList>
    </citation>
    <scope>NUCLEOTIDE SEQUENCE</scope>
</reference>
<dbReference type="EMBL" id="GAMC01007391">
    <property type="protein sequence ID" value="JAB99164.1"/>
    <property type="molecule type" value="mRNA"/>
</dbReference>
<dbReference type="PROSITE" id="PS51029">
    <property type="entry name" value="MADF"/>
    <property type="match status" value="2"/>
</dbReference>
<feature type="domain" description="C2H2-type" evidence="8">
    <location>
        <begin position="435"/>
        <end position="462"/>
    </location>
</feature>
<dbReference type="SMART" id="SM00355">
    <property type="entry name" value="ZnF_C2H2"/>
    <property type="match status" value="8"/>
</dbReference>